<protein>
    <submittedName>
        <fullName evidence="2">Uncharacterized protein</fullName>
    </submittedName>
</protein>
<dbReference type="Proteomes" id="UP000549971">
    <property type="component" value="Unassembled WGS sequence"/>
</dbReference>
<feature type="transmembrane region" description="Helical" evidence="1">
    <location>
        <begin position="162"/>
        <end position="179"/>
    </location>
</feature>
<feature type="transmembrane region" description="Helical" evidence="1">
    <location>
        <begin position="75"/>
        <end position="95"/>
    </location>
</feature>
<keyword evidence="1" id="KW-0812">Transmembrane</keyword>
<comment type="caution">
    <text evidence="2">The sequence shown here is derived from an EMBL/GenBank/DDBJ whole genome shotgun (WGS) entry which is preliminary data.</text>
</comment>
<keyword evidence="3" id="KW-1185">Reference proteome</keyword>
<dbReference type="RefSeq" id="WP_184802932.1">
    <property type="nucleotide sequence ID" value="NZ_JACHMY010000001.1"/>
</dbReference>
<accession>A0A7W9JE70</accession>
<sequence length="189" mass="19851">MANHELIHDYLDELARLLPAAAVEELADGLEETFQHHLRRGLPPTDAAQWAIADFGQPAQVATAFAHQAPGRRTAIALLATAPAFALLWGTTLITTKAWQWQIPATAAIAYGAILVTVAATLLAVATSNNPTTGQLVGPASIAMILLDLGMLATVATTAPTITWSMALAISASLARIVLTARSLPRLFA</sequence>
<feature type="transmembrane region" description="Helical" evidence="1">
    <location>
        <begin position="136"/>
        <end position="156"/>
    </location>
</feature>
<keyword evidence="1" id="KW-0472">Membrane</keyword>
<dbReference type="EMBL" id="JACHMY010000001">
    <property type="protein sequence ID" value="MBB5840516.1"/>
    <property type="molecule type" value="Genomic_DNA"/>
</dbReference>
<feature type="transmembrane region" description="Helical" evidence="1">
    <location>
        <begin position="101"/>
        <end position="124"/>
    </location>
</feature>
<reference evidence="2 3" key="1">
    <citation type="submission" date="2020-08" db="EMBL/GenBank/DDBJ databases">
        <title>Sequencing the genomes of 1000 actinobacteria strains.</title>
        <authorList>
            <person name="Klenk H.-P."/>
        </authorList>
    </citation>
    <scope>NUCLEOTIDE SEQUENCE [LARGE SCALE GENOMIC DNA]</scope>
    <source>
        <strain evidence="2 3">DSM 28967</strain>
    </source>
</reference>
<evidence type="ECO:0000256" key="1">
    <source>
        <dbReference type="SAM" id="Phobius"/>
    </source>
</evidence>
<evidence type="ECO:0000313" key="3">
    <source>
        <dbReference type="Proteomes" id="UP000549971"/>
    </source>
</evidence>
<organism evidence="2 3">
    <name type="scientific">Kribbella italica</name>
    <dbReference type="NCBI Taxonomy" id="1540520"/>
    <lineage>
        <taxon>Bacteria</taxon>
        <taxon>Bacillati</taxon>
        <taxon>Actinomycetota</taxon>
        <taxon>Actinomycetes</taxon>
        <taxon>Propionibacteriales</taxon>
        <taxon>Kribbellaceae</taxon>
        <taxon>Kribbella</taxon>
    </lineage>
</organism>
<gene>
    <name evidence="2" type="ORF">HDA39_007250</name>
</gene>
<proteinExistence type="predicted"/>
<keyword evidence="1" id="KW-1133">Transmembrane helix</keyword>
<evidence type="ECO:0000313" key="2">
    <source>
        <dbReference type="EMBL" id="MBB5840516.1"/>
    </source>
</evidence>
<dbReference type="AlphaFoldDB" id="A0A7W9JE70"/>
<name>A0A7W9JE70_9ACTN</name>